<accession>A0A6A2WJ47</accession>
<sequence length="311" mass="34325">MWDCFQFTTLQLSPSSPTVKIWGVEKTYTVQQLLTLPPFNSSVNALSWVGLDRQRNHGLLAVGMETGLLEIWSLHVERGDDSISTPSVNAAPIIQLDPFMCHVSAVNRLAPVGITVWAVTFGTIKRTISRIIILMVSMGHGVMRPTLGGLTSNVIMVGVTFFLASEALELVENAGAVSDLSGKARLFLVLPVAILDAFFILWIFTSLSETLNKLQKDDGKTGNIQEVHKCTGSSRYRISGLDVLRGKKKLTGNFIGSIAETQEILEFWAEKGLSSMLEVVKMDYINTAFQRLEKNDVRYRFVLDVAGSNLE</sequence>
<keyword evidence="14" id="KW-1185">Reference proteome</keyword>
<feature type="transmembrane region" description="Helical" evidence="11">
    <location>
        <begin position="184"/>
        <end position="204"/>
    </location>
</feature>
<keyword evidence="9" id="KW-0560">Oxidoreductase</keyword>
<evidence type="ECO:0000256" key="8">
    <source>
        <dbReference type="ARBA" id="ARBA00022857"/>
    </source>
</evidence>
<evidence type="ECO:0000256" key="4">
    <source>
        <dbReference type="ARBA" id="ARBA00013171"/>
    </source>
</evidence>
<dbReference type="EMBL" id="VEPZ02001737">
    <property type="protein sequence ID" value="KAE8659472.1"/>
    <property type="molecule type" value="Genomic_DNA"/>
</dbReference>
<dbReference type="InterPro" id="IPR047109">
    <property type="entry name" value="CAD-like"/>
</dbReference>
<dbReference type="FunFam" id="3.90.180.10:FF:000100">
    <property type="entry name" value="Putative cinnamyl alcohol dehydrogenase 6"/>
    <property type="match status" value="1"/>
</dbReference>
<evidence type="ECO:0000256" key="11">
    <source>
        <dbReference type="SAM" id="Phobius"/>
    </source>
</evidence>
<evidence type="ECO:0000256" key="1">
    <source>
        <dbReference type="ARBA" id="ARBA00004928"/>
    </source>
</evidence>
<evidence type="ECO:0000259" key="12">
    <source>
        <dbReference type="Pfam" id="PF06814"/>
    </source>
</evidence>
<dbReference type="Gene3D" id="3.90.180.10">
    <property type="entry name" value="Medium-chain alcohol dehydrogenases, catalytic domain"/>
    <property type="match status" value="1"/>
</dbReference>
<evidence type="ECO:0000313" key="14">
    <source>
        <dbReference type="Proteomes" id="UP000436088"/>
    </source>
</evidence>
<feature type="transmembrane region" description="Helical" evidence="11">
    <location>
        <begin position="145"/>
        <end position="164"/>
    </location>
</feature>
<evidence type="ECO:0000256" key="6">
    <source>
        <dbReference type="ARBA" id="ARBA00022733"/>
    </source>
</evidence>
<dbReference type="AlphaFoldDB" id="A0A6A2WJ47"/>
<comment type="similarity">
    <text evidence="2">Belongs to the zinc-containing alcohol dehydrogenase family.</text>
</comment>
<evidence type="ECO:0000256" key="9">
    <source>
        <dbReference type="ARBA" id="ARBA00023002"/>
    </source>
</evidence>
<keyword evidence="8" id="KW-0521">NADP</keyword>
<evidence type="ECO:0000256" key="5">
    <source>
        <dbReference type="ARBA" id="ARBA00022723"/>
    </source>
</evidence>
<reference evidence="13" key="1">
    <citation type="submission" date="2019-09" db="EMBL/GenBank/DDBJ databases">
        <title>Draft genome information of white flower Hibiscus syriacus.</title>
        <authorList>
            <person name="Kim Y.-M."/>
        </authorList>
    </citation>
    <scope>NUCLEOTIDE SEQUENCE [LARGE SCALE GENOMIC DNA]</scope>
    <source>
        <strain evidence="13">YM2019G1</strain>
    </source>
</reference>
<name>A0A6A2WJ47_HIBSY</name>
<comment type="subunit">
    <text evidence="3">Homodimer.</text>
</comment>
<dbReference type="GO" id="GO:0045551">
    <property type="term" value="F:cinnamyl-alcohol dehydrogenase activity"/>
    <property type="evidence" value="ECO:0007669"/>
    <property type="project" value="UniProtKB-EC"/>
</dbReference>
<dbReference type="InterPro" id="IPR053937">
    <property type="entry name" value="GOST_TM"/>
</dbReference>
<evidence type="ECO:0000256" key="3">
    <source>
        <dbReference type="ARBA" id="ARBA00011738"/>
    </source>
</evidence>
<dbReference type="Pfam" id="PF06814">
    <property type="entry name" value="GOST_TM"/>
    <property type="match status" value="1"/>
</dbReference>
<keyword evidence="5" id="KW-0479">Metal-binding</keyword>
<keyword evidence="11" id="KW-1133">Transmembrane helix</keyword>
<keyword evidence="7" id="KW-0862">Zinc</keyword>
<evidence type="ECO:0000313" key="13">
    <source>
        <dbReference type="EMBL" id="KAE8659472.1"/>
    </source>
</evidence>
<comment type="catalytic activity">
    <reaction evidence="10">
        <text>(E)-cinnamyl alcohol + NADP(+) = (E)-cinnamaldehyde + NADPH + H(+)</text>
        <dbReference type="Rhea" id="RHEA:10392"/>
        <dbReference type="ChEBI" id="CHEBI:15378"/>
        <dbReference type="ChEBI" id="CHEBI:16731"/>
        <dbReference type="ChEBI" id="CHEBI:33227"/>
        <dbReference type="ChEBI" id="CHEBI:57783"/>
        <dbReference type="ChEBI" id="CHEBI:58349"/>
        <dbReference type="EC" id="1.1.1.195"/>
    </reaction>
    <physiologicalReaction direction="right-to-left" evidence="10">
        <dbReference type="Rhea" id="RHEA:10394"/>
    </physiologicalReaction>
</comment>
<dbReference type="GO" id="GO:0046872">
    <property type="term" value="F:metal ion binding"/>
    <property type="evidence" value="ECO:0007669"/>
    <property type="project" value="UniProtKB-KW"/>
</dbReference>
<dbReference type="EC" id="1.1.1.195" evidence="4"/>
<evidence type="ECO:0000256" key="10">
    <source>
        <dbReference type="ARBA" id="ARBA00049332"/>
    </source>
</evidence>
<protein>
    <recommendedName>
        <fullName evidence="4">cinnamyl-alcohol dehydrogenase</fullName>
        <ecNumber evidence="4">1.1.1.195</ecNumber>
    </recommendedName>
</protein>
<dbReference type="InterPro" id="IPR036322">
    <property type="entry name" value="WD40_repeat_dom_sf"/>
</dbReference>
<dbReference type="Gene3D" id="3.40.50.720">
    <property type="entry name" value="NAD(P)-binding Rossmann-like Domain"/>
    <property type="match status" value="1"/>
</dbReference>
<proteinExistence type="inferred from homology"/>
<gene>
    <name evidence="13" type="ORF">F3Y22_tig00116962pilonHSYRG00498</name>
</gene>
<organism evidence="13 14">
    <name type="scientific">Hibiscus syriacus</name>
    <name type="common">Rose of Sharon</name>
    <dbReference type="NCBI Taxonomy" id="106335"/>
    <lineage>
        <taxon>Eukaryota</taxon>
        <taxon>Viridiplantae</taxon>
        <taxon>Streptophyta</taxon>
        <taxon>Embryophyta</taxon>
        <taxon>Tracheophyta</taxon>
        <taxon>Spermatophyta</taxon>
        <taxon>Magnoliopsida</taxon>
        <taxon>eudicotyledons</taxon>
        <taxon>Gunneridae</taxon>
        <taxon>Pentapetalae</taxon>
        <taxon>rosids</taxon>
        <taxon>malvids</taxon>
        <taxon>Malvales</taxon>
        <taxon>Malvaceae</taxon>
        <taxon>Malvoideae</taxon>
        <taxon>Hibiscus</taxon>
    </lineage>
</organism>
<evidence type="ECO:0000256" key="2">
    <source>
        <dbReference type="ARBA" id="ARBA00008072"/>
    </source>
</evidence>
<comment type="caution">
    <text evidence="13">The sequence shown here is derived from an EMBL/GenBank/DDBJ whole genome shotgun (WGS) entry which is preliminary data.</text>
</comment>
<dbReference type="PANTHER" id="PTHR42683">
    <property type="entry name" value="ALDEHYDE REDUCTASE"/>
    <property type="match status" value="1"/>
</dbReference>
<keyword evidence="11" id="KW-0472">Membrane</keyword>
<evidence type="ECO:0000256" key="7">
    <source>
        <dbReference type="ARBA" id="ARBA00022833"/>
    </source>
</evidence>
<dbReference type="GO" id="GO:0009809">
    <property type="term" value="P:lignin biosynthetic process"/>
    <property type="evidence" value="ECO:0007669"/>
    <property type="project" value="UniProtKB-KW"/>
</dbReference>
<dbReference type="Proteomes" id="UP000436088">
    <property type="component" value="Unassembled WGS sequence"/>
</dbReference>
<keyword evidence="6" id="KW-0438">Lignin biosynthesis</keyword>
<feature type="domain" description="GOST seven transmembrane" evidence="12">
    <location>
        <begin position="111"/>
        <end position="216"/>
    </location>
</feature>
<keyword evidence="11" id="KW-0812">Transmembrane</keyword>
<dbReference type="SUPFAM" id="SSF50978">
    <property type="entry name" value="WD40 repeat-like"/>
    <property type="match status" value="1"/>
</dbReference>
<comment type="pathway">
    <text evidence="1">Aromatic compound metabolism; phenylpropanoid biosynthesis.</text>
</comment>